<evidence type="ECO:0000313" key="3">
    <source>
        <dbReference type="EMBL" id="AWW32526.1"/>
    </source>
</evidence>
<dbReference type="InterPro" id="IPR016181">
    <property type="entry name" value="Acyl_CoA_acyltransferase"/>
</dbReference>
<protein>
    <recommendedName>
        <fullName evidence="2">BioF2-like acetyltransferase domain-containing protein</fullName>
    </recommendedName>
</protein>
<feature type="domain" description="BioF2-like acetyltransferase" evidence="2">
    <location>
        <begin position="161"/>
        <end position="303"/>
    </location>
</feature>
<organism evidence="3 4">
    <name type="scientific">Echinicola strongylocentroti</name>
    <dbReference type="NCBI Taxonomy" id="1795355"/>
    <lineage>
        <taxon>Bacteria</taxon>
        <taxon>Pseudomonadati</taxon>
        <taxon>Bacteroidota</taxon>
        <taxon>Cytophagia</taxon>
        <taxon>Cytophagales</taxon>
        <taxon>Cyclobacteriaceae</taxon>
        <taxon>Echinicola</taxon>
    </lineage>
</organism>
<keyword evidence="1" id="KW-0175">Coiled coil</keyword>
<dbReference type="AlphaFoldDB" id="A0A2Z4IPP1"/>
<evidence type="ECO:0000259" key="2">
    <source>
        <dbReference type="Pfam" id="PF13480"/>
    </source>
</evidence>
<proteinExistence type="predicted"/>
<dbReference type="InterPro" id="IPR038740">
    <property type="entry name" value="BioF2-like_GNAT_dom"/>
</dbReference>
<dbReference type="Gene3D" id="3.40.630.30">
    <property type="match status" value="1"/>
</dbReference>
<sequence length="509" mass="58705">MKIHKGKDVLEIIKQPSFLQSWDRLARQCPWATVFQQKEFVLTWYELFDDQTPIIITDWNGDSMTGIFPLIQTADQLSYPGNNLAEYQAWLSTKENNTSFIKGALDLIRNDYSLHLKYLPSESPLDWLDDHSRLKKHIFLKEYAQPIMECNEERLDIELKKKNKKEKINRLKRQGELSFQRITSPTDFTDILPQLIEQNEFRKGAIYGKLAFLDDHRRVDFLDKVFEKGLLHASILKLNNEIIASNVGFITGNTVHLQGLNTHSPFYAKHSPGILHFLMLGIDLKKDNFDYFDLTPGGIDGYKSKLATSYYSTHELQMDSVFETKKKQVKDSIKSTAKNLIGKKPKKPTLLSTLFFGSNKGNPSESQHKAIYFNLKGDQFNIKTNQTSVVESKSNYTYHKNNIADLLIFPLEEQKIAFLSDAMYRIENGQHFYAVKSAQLLIATLWFIPTGTKEMNGNKREQDNLEFSYLSPSLESPQEIINTIIQDEHLSPSLVSSMDISYFKFPILE</sequence>
<name>A0A2Z4IPP1_9BACT</name>
<dbReference type="Pfam" id="PF13480">
    <property type="entry name" value="Acetyltransf_6"/>
    <property type="match status" value="1"/>
</dbReference>
<gene>
    <name evidence="3" type="ORF">DN752_21555</name>
</gene>
<accession>A0A2Z4IPP1</accession>
<feature type="coiled-coil region" evidence="1">
    <location>
        <begin position="147"/>
        <end position="174"/>
    </location>
</feature>
<dbReference type="Proteomes" id="UP000248688">
    <property type="component" value="Chromosome"/>
</dbReference>
<dbReference type="OrthoDB" id="500470at2"/>
<dbReference type="KEGG" id="est:DN752_21555"/>
<keyword evidence="4" id="KW-1185">Reference proteome</keyword>
<dbReference type="RefSeq" id="WP_112785899.1">
    <property type="nucleotide sequence ID" value="NZ_CP030041.1"/>
</dbReference>
<reference evidence="3 4" key="1">
    <citation type="submission" date="2018-06" db="EMBL/GenBank/DDBJ databases">
        <title>Echinicola strongylocentroti sp. nov., isolated from a sea urchin Strongylocentrotus intermedius.</title>
        <authorList>
            <person name="Bae S.S."/>
        </authorList>
    </citation>
    <scope>NUCLEOTIDE SEQUENCE [LARGE SCALE GENOMIC DNA]</scope>
    <source>
        <strain evidence="3 4">MEBiC08714</strain>
    </source>
</reference>
<dbReference type="SUPFAM" id="SSF55729">
    <property type="entry name" value="Acyl-CoA N-acyltransferases (Nat)"/>
    <property type="match status" value="1"/>
</dbReference>
<evidence type="ECO:0000313" key="4">
    <source>
        <dbReference type="Proteomes" id="UP000248688"/>
    </source>
</evidence>
<evidence type="ECO:0000256" key="1">
    <source>
        <dbReference type="SAM" id="Coils"/>
    </source>
</evidence>
<dbReference type="EMBL" id="CP030041">
    <property type="protein sequence ID" value="AWW32526.1"/>
    <property type="molecule type" value="Genomic_DNA"/>
</dbReference>